<evidence type="ECO:0000256" key="11">
    <source>
        <dbReference type="ARBA" id="ARBA00023284"/>
    </source>
</evidence>
<organism evidence="13 14">
    <name type="scientific">Paracoccus stylophorae</name>
    <dbReference type="NCBI Taxonomy" id="659350"/>
    <lineage>
        <taxon>Bacteria</taxon>
        <taxon>Pseudomonadati</taxon>
        <taxon>Pseudomonadota</taxon>
        <taxon>Alphaproteobacteria</taxon>
        <taxon>Rhodobacterales</taxon>
        <taxon>Paracoccaceae</taxon>
        <taxon>Paracoccus</taxon>
    </lineage>
</organism>
<evidence type="ECO:0000256" key="1">
    <source>
        <dbReference type="ARBA" id="ARBA00004141"/>
    </source>
</evidence>
<feature type="transmembrane region" description="Helical" evidence="12">
    <location>
        <begin position="72"/>
        <end position="92"/>
    </location>
</feature>
<keyword evidence="6 12" id="KW-1133">Transmembrane helix</keyword>
<sequence>MDDRNAAALSAGMPLYAAWLVAMAATLGALFIGEVLGQMPCVLCWYQRIAMFPLALILGIACLQGDSAVRTYALPLSITGGAIALWHSGLYFGLVPQRVAPCVKDGPSCTDAAMTIAGLPIPILSLVAFAAITLALALMKGSRT</sequence>
<reference evidence="13 14" key="1">
    <citation type="submission" date="2021-01" db="EMBL/GenBank/DDBJ databases">
        <title>Biogeographic distribution of Paracoccus.</title>
        <authorList>
            <person name="Hollensteiner J."/>
            <person name="Leineberger J."/>
            <person name="Brinkhoff T."/>
            <person name="Daniel R."/>
        </authorList>
    </citation>
    <scope>NUCLEOTIDE SEQUENCE [LARGE SCALE GENOMIC DNA]</scope>
    <source>
        <strain evidence="13 14">LMG25392</strain>
    </source>
</reference>
<evidence type="ECO:0000256" key="2">
    <source>
        <dbReference type="ARBA" id="ARBA00007602"/>
    </source>
</evidence>
<feature type="transmembrane region" description="Helical" evidence="12">
    <location>
        <begin position="12"/>
        <end position="33"/>
    </location>
</feature>
<comment type="subcellular location">
    <subcellularLocation>
        <location evidence="1">Membrane</location>
        <topology evidence="1">Multi-pass membrane protein</topology>
    </subcellularLocation>
</comment>
<keyword evidence="3" id="KW-0813">Transport</keyword>
<evidence type="ECO:0000256" key="10">
    <source>
        <dbReference type="ARBA" id="ARBA00023186"/>
    </source>
</evidence>
<keyword evidence="11" id="KW-0676">Redox-active center</keyword>
<dbReference type="Gene3D" id="1.20.1550.10">
    <property type="entry name" value="DsbB-like"/>
    <property type="match status" value="1"/>
</dbReference>
<dbReference type="Pfam" id="PF02600">
    <property type="entry name" value="DsbB"/>
    <property type="match status" value="1"/>
</dbReference>
<evidence type="ECO:0000256" key="5">
    <source>
        <dbReference type="ARBA" id="ARBA00022982"/>
    </source>
</evidence>
<dbReference type="PANTHER" id="PTHR43469:SF1">
    <property type="entry name" value="SPBETA PROPHAGE-DERIVED DISULFIDE BOND FORMATION PROTEIN B"/>
    <property type="match status" value="1"/>
</dbReference>
<evidence type="ECO:0000256" key="8">
    <source>
        <dbReference type="ARBA" id="ARBA00023136"/>
    </source>
</evidence>
<dbReference type="Proteomes" id="UP001218412">
    <property type="component" value="Chromosome"/>
</dbReference>
<dbReference type="RefSeq" id="WP_272857897.1">
    <property type="nucleotide sequence ID" value="NZ_CP067134.1"/>
</dbReference>
<dbReference type="EMBL" id="CP067134">
    <property type="protein sequence ID" value="WCR09833.1"/>
    <property type="molecule type" value="Genomic_DNA"/>
</dbReference>
<dbReference type="PANTHER" id="PTHR43469">
    <property type="entry name" value="DISULFIDE FORMATION PROTEIN-RELATED"/>
    <property type="match status" value="1"/>
</dbReference>
<evidence type="ECO:0000256" key="9">
    <source>
        <dbReference type="ARBA" id="ARBA00023157"/>
    </source>
</evidence>
<evidence type="ECO:0000256" key="12">
    <source>
        <dbReference type="SAM" id="Phobius"/>
    </source>
</evidence>
<keyword evidence="7" id="KW-0560">Oxidoreductase</keyword>
<feature type="transmembrane region" description="Helical" evidence="12">
    <location>
        <begin position="112"/>
        <end position="138"/>
    </location>
</feature>
<name>A0ABY7STK6_9RHOB</name>
<protein>
    <submittedName>
        <fullName evidence="13">Disulfide bond formation protein B</fullName>
    </submittedName>
</protein>
<gene>
    <name evidence="13" type="ORF">JHW45_12180</name>
</gene>
<keyword evidence="4 12" id="KW-0812">Transmembrane</keyword>
<dbReference type="PIRSF" id="PIRSF036659">
    <property type="entry name" value="BdbC"/>
    <property type="match status" value="1"/>
</dbReference>
<dbReference type="InterPro" id="IPR023380">
    <property type="entry name" value="DsbB-like_sf"/>
</dbReference>
<keyword evidence="14" id="KW-1185">Reference proteome</keyword>
<evidence type="ECO:0000256" key="3">
    <source>
        <dbReference type="ARBA" id="ARBA00022448"/>
    </source>
</evidence>
<evidence type="ECO:0000256" key="4">
    <source>
        <dbReference type="ARBA" id="ARBA00022692"/>
    </source>
</evidence>
<evidence type="ECO:0000256" key="7">
    <source>
        <dbReference type="ARBA" id="ARBA00023002"/>
    </source>
</evidence>
<evidence type="ECO:0000256" key="6">
    <source>
        <dbReference type="ARBA" id="ARBA00022989"/>
    </source>
</evidence>
<evidence type="ECO:0000313" key="14">
    <source>
        <dbReference type="Proteomes" id="UP001218412"/>
    </source>
</evidence>
<comment type="similarity">
    <text evidence="2">Belongs to the DsbB family. BdbC subfamily.</text>
</comment>
<feature type="transmembrane region" description="Helical" evidence="12">
    <location>
        <begin position="45"/>
        <end position="63"/>
    </location>
</feature>
<keyword evidence="9" id="KW-1015">Disulfide bond</keyword>
<dbReference type="InterPro" id="IPR003752">
    <property type="entry name" value="DiS_bond_form_DsbB/BdbC"/>
</dbReference>
<dbReference type="SUPFAM" id="SSF158442">
    <property type="entry name" value="DsbB-like"/>
    <property type="match status" value="1"/>
</dbReference>
<keyword evidence="10" id="KW-0143">Chaperone</keyword>
<accession>A0ABY7STK6</accession>
<dbReference type="InterPro" id="IPR012187">
    <property type="entry name" value="Disulphide_bond_form_BdbC"/>
</dbReference>
<evidence type="ECO:0000313" key="13">
    <source>
        <dbReference type="EMBL" id="WCR09833.1"/>
    </source>
</evidence>
<proteinExistence type="inferred from homology"/>
<keyword evidence="5" id="KW-0249">Electron transport</keyword>
<keyword evidence="8 12" id="KW-0472">Membrane</keyword>